<evidence type="ECO:0000313" key="3">
    <source>
        <dbReference type="Proteomes" id="UP001058974"/>
    </source>
</evidence>
<dbReference type="Proteomes" id="UP001058974">
    <property type="component" value="Chromosome 2"/>
</dbReference>
<proteinExistence type="predicted"/>
<sequence>MCWQYRGRNDFPVLKNGISSTEEKSGILTLIKRTQNVKPSSLNNSRSRRTRMKKSRNGKVIAHLRRPSTSSFTDIACRSGSSLIPTSSSMMCMKVPWRIMIAMALPLRLRLAEDLGSTRFVSCARHRKWRT</sequence>
<dbReference type="AlphaFoldDB" id="A0A9D4Y4P4"/>
<keyword evidence="3" id="KW-1185">Reference proteome</keyword>
<accession>A0A9D4Y4P4</accession>
<dbReference type="Gramene" id="Psat02G0005500-T1">
    <property type="protein sequence ID" value="KAI5432599.1"/>
    <property type="gene ID" value="KIW84_020055"/>
</dbReference>
<protein>
    <submittedName>
        <fullName evidence="2">Uncharacterized protein</fullName>
    </submittedName>
</protein>
<name>A0A9D4Y4P4_PEA</name>
<feature type="compositionally biased region" description="Basic residues" evidence="1">
    <location>
        <begin position="46"/>
        <end position="58"/>
    </location>
</feature>
<evidence type="ECO:0000256" key="1">
    <source>
        <dbReference type="SAM" id="MobiDB-lite"/>
    </source>
</evidence>
<gene>
    <name evidence="2" type="ORF">KIW84_020055</name>
</gene>
<organism evidence="2 3">
    <name type="scientific">Pisum sativum</name>
    <name type="common">Garden pea</name>
    <name type="synonym">Lathyrus oleraceus</name>
    <dbReference type="NCBI Taxonomy" id="3888"/>
    <lineage>
        <taxon>Eukaryota</taxon>
        <taxon>Viridiplantae</taxon>
        <taxon>Streptophyta</taxon>
        <taxon>Embryophyta</taxon>
        <taxon>Tracheophyta</taxon>
        <taxon>Spermatophyta</taxon>
        <taxon>Magnoliopsida</taxon>
        <taxon>eudicotyledons</taxon>
        <taxon>Gunneridae</taxon>
        <taxon>Pentapetalae</taxon>
        <taxon>rosids</taxon>
        <taxon>fabids</taxon>
        <taxon>Fabales</taxon>
        <taxon>Fabaceae</taxon>
        <taxon>Papilionoideae</taxon>
        <taxon>50 kb inversion clade</taxon>
        <taxon>NPAAA clade</taxon>
        <taxon>Hologalegina</taxon>
        <taxon>IRL clade</taxon>
        <taxon>Fabeae</taxon>
        <taxon>Lathyrus</taxon>
    </lineage>
</organism>
<comment type="caution">
    <text evidence="2">The sequence shown here is derived from an EMBL/GenBank/DDBJ whole genome shotgun (WGS) entry which is preliminary data.</text>
</comment>
<feature type="region of interest" description="Disordered" evidence="1">
    <location>
        <begin position="39"/>
        <end position="58"/>
    </location>
</feature>
<reference evidence="2 3" key="1">
    <citation type="journal article" date="2022" name="Nat. Genet.">
        <title>Improved pea reference genome and pan-genome highlight genomic features and evolutionary characteristics.</title>
        <authorList>
            <person name="Yang T."/>
            <person name="Liu R."/>
            <person name="Luo Y."/>
            <person name="Hu S."/>
            <person name="Wang D."/>
            <person name="Wang C."/>
            <person name="Pandey M.K."/>
            <person name="Ge S."/>
            <person name="Xu Q."/>
            <person name="Li N."/>
            <person name="Li G."/>
            <person name="Huang Y."/>
            <person name="Saxena R.K."/>
            <person name="Ji Y."/>
            <person name="Li M."/>
            <person name="Yan X."/>
            <person name="He Y."/>
            <person name="Liu Y."/>
            <person name="Wang X."/>
            <person name="Xiang C."/>
            <person name="Varshney R.K."/>
            <person name="Ding H."/>
            <person name="Gao S."/>
            <person name="Zong X."/>
        </authorList>
    </citation>
    <scope>NUCLEOTIDE SEQUENCE [LARGE SCALE GENOMIC DNA]</scope>
    <source>
        <strain evidence="2 3">cv. Zhongwan 6</strain>
    </source>
</reference>
<evidence type="ECO:0000313" key="2">
    <source>
        <dbReference type="EMBL" id="KAI5432599.1"/>
    </source>
</evidence>
<dbReference type="EMBL" id="JAMSHJ010000002">
    <property type="protein sequence ID" value="KAI5432599.1"/>
    <property type="molecule type" value="Genomic_DNA"/>
</dbReference>